<organism evidence="2 3">
    <name type="scientific">Plakobranchus ocellatus</name>
    <dbReference type="NCBI Taxonomy" id="259542"/>
    <lineage>
        <taxon>Eukaryota</taxon>
        <taxon>Metazoa</taxon>
        <taxon>Spiralia</taxon>
        <taxon>Lophotrochozoa</taxon>
        <taxon>Mollusca</taxon>
        <taxon>Gastropoda</taxon>
        <taxon>Heterobranchia</taxon>
        <taxon>Euthyneura</taxon>
        <taxon>Panpulmonata</taxon>
        <taxon>Sacoglossa</taxon>
        <taxon>Placobranchoidea</taxon>
        <taxon>Plakobranchidae</taxon>
        <taxon>Plakobranchus</taxon>
    </lineage>
</organism>
<dbReference type="GO" id="GO:0003964">
    <property type="term" value="F:RNA-directed DNA polymerase activity"/>
    <property type="evidence" value="ECO:0007669"/>
    <property type="project" value="UniProtKB-KW"/>
</dbReference>
<proteinExistence type="predicted"/>
<keyword evidence="2" id="KW-0695">RNA-directed DNA polymerase</keyword>
<evidence type="ECO:0000256" key="1">
    <source>
        <dbReference type="SAM" id="MobiDB-lite"/>
    </source>
</evidence>
<accession>A0AAV3ZRI8</accession>
<protein>
    <submittedName>
        <fullName evidence="2">Reverse transcriptase</fullName>
    </submittedName>
</protein>
<gene>
    <name evidence="2" type="ORF">PoB_002371500</name>
</gene>
<keyword evidence="2" id="KW-0808">Transferase</keyword>
<feature type="region of interest" description="Disordered" evidence="1">
    <location>
        <begin position="17"/>
        <end position="39"/>
    </location>
</feature>
<comment type="caution">
    <text evidence="2">The sequence shown here is derived from an EMBL/GenBank/DDBJ whole genome shotgun (WGS) entry which is preliminary data.</text>
</comment>
<keyword evidence="3" id="KW-1185">Reference proteome</keyword>
<reference evidence="2 3" key="1">
    <citation type="journal article" date="2021" name="Elife">
        <title>Chloroplast acquisition without the gene transfer in kleptoplastic sea slugs, Plakobranchus ocellatus.</title>
        <authorList>
            <person name="Maeda T."/>
            <person name="Takahashi S."/>
            <person name="Yoshida T."/>
            <person name="Shimamura S."/>
            <person name="Takaki Y."/>
            <person name="Nagai Y."/>
            <person name="Toyoda A."/>
            <person name="Suzuki Y."/>
            <person name="Arimoto A."/>
            <person name="Ishii H."/>
            <person name="Satoh N."/>
            <person name="Nishiyama T."/>
            <person name="Hasebe M."/>
            <person name="Maruyama T."/>
            <person name="Minagawa J."/>
            <person name="Obokata J."/>
            <person name="Shigenobu S."/>
        </authorList>
    </citation>
    <scope>NUCLEOTIDE SEQUENCE [LARGE SCALE GENOMIC DNA]</scope>
</reference>
<keyword evidence="2" id="KW-0548">Nucleotidyltransferase</keyword>
<dbReference type="Proteomes" id="UP000735302">
    <property type="component" value="Unassembled WGS sequence"/>
</dbReference>
<dbReference type="AlphaFoldDB" id="A0AAV3ZRI8"/>
<evidence type="ECO:0000313" key="2">
    <source>
        <dbReference type="EMBL" id="GFN97209.1"/>
    </source>
</evidence>
<evidence type="ECO:0000313" key="3">
    <source>
        <dbReference type="Proteomes" id="UP000735302"/>
    </source>
</evidence>
<sequence>MINYFAEYGNLPRLSESWALDQPQPNGGQNQKARKKRDMIIDEIRNKGDSTRVQKAVQQPQQGQWTNWDTEILNMERYLAHGASENKLPHQDRL</sequence>
<dbReference type="EMBL" id="BLXT01002742">
    <property type="protein sequence ID" value="GFN97209.1"/>
    <property type="molecule type" value="Genomic_DNA"/>
</dbReference>
<name>A0AAV3ZRI8_9GAST</name>